<feature type="chain" id="PRO_5038573142" evidence="5">
    <location>
        <begin position="28"/>
        <end position="267"/>
    </location>
</feature>
<keyword evidence="2 5" id="KW-0732">Signal</keyword>
<feature type="signal peptide" evidence="5">
    <location>
        <begin position="1"/>
        <end position="27"/>
    </location>
</feature>
<evidence type="ECO:0000256" key="4">
    <source>
        <dbReference type="SAM" id="Phobius"/>
    </source>
</evidence>
<dbReference type="Pfam" id="PF05031">
    <property type="entry name" value="NEAT"/>
    <property type="match status" value="1"/>
</dbReference>
<dbReference type="EMBL" id="CAKD01000013">
    <property type="protein sequence ID" value="CCI84878.1"/>
    <property type="molecule type" value="Genomic_DNA"/>
</dbReference>
<organism evidence="7 8">
    <name type="scientific">Lactobacillus pasteurii DSM 23907 = CRBIP 24.76</name>
    <dbReference type="NCBI Taxonomy" id="1423790"/>
    <lineage>
        <taxon>Bacteria</taxon>
        <taxon>Bacillati</taxon>
        <taxon>Bacillota</taxon>
        <taxon>Bacilli</taxon>
        <taxon>Lactobacillales</taxon>
        <taxon>Lactobacillaceae</taxon>
        <taxon>Lactobacillus</taxon>
    </lineage>
</organism>
<dbReference type="InterPro" id="IPR006635">
    <property type="entry name" value="NEAT_dom"/>
</dbReference>
<dbReference type="Proteomes" id="UP000009311">
    <property type="component" value="Unassembled WGS sequence"/>
</dbReference>
<dbReference type="InterPro" id="IPR037250">
    <property type="entry name" value="NEAT_dom_sf"/>
</dbReference>
<feature type="transmembrane region" description="Helical" evidence="4">
    <location>
        <begin position="229"/>
        <end position="253"/>
    </location>
</feature>
<evidence type="ECO:0000256" key="2">
    <source>
        <dbReference type="ARBA" id="ARBA00022729"/>
    </source>
</evidence>
<dbReference type="RefSeq" id="WP_009559431.1">
    <property type="nucleotide sequence ID" value="NZ_AYZN01000002.1"/>
</dbReference>
<proteinExistence type="predicted"/>
<dbReference type="Gene3D" id="2.60.40.1850">
    <property type="match status" value="1"/>
</dbReference>
<keyword evidence="4" id="KW-0812">Transmembrane</keyword>
<evidence type="ECO:0000256" key="3">
    <source>
        <dbReference type="SAM" id="MobiDB-lite"/>
    </source>
</evidence>
<name>I7LDG4_9LACO</name>
<dbReference type="AlphaFoldDB" id="I7LDG4"/>
<evidence type="ECO:0000313" key="8">
    <source>
        <dbReference type="Proteomes" id="UP000009311"/>
    </source>
</evidence>
<evidence type="ECO:0000259" key="6">
    <source>
        <dbReference type="PROSITE" id="PS50978"/>
    </source>
</evidence>
<feature type="compositionally biased region" description="Polar residues" evidence="3">
    <location>
        <begin position="169"/>
        <end position="184"/>
    </location>
</feature>
<dbReference type="OrthoDB" id="2329522at2"/>
<dbReference type="PROSITE" id="PS50978">
    <property type="entry name" value="NEAT"/>
    <property type="match status" value="1"/>
</dbReference>
<dbReference type="SUPFAM" id="SSF158911">
    <property type="entry name" value="NEAT domain-like"/>
    <property type="match status" value="1"/>
</dbReference>
<reference evidence="7 8" key="1">
    <citation type="submission" date="2012-06" db="EMBL/GenBank/DDBJ databases">
        <title>Draft Genome Sequence of Lactobacillus pasteurii CRBIP 24.76T.</title>
        <authorList>
            <person name="Cousin S."/>
            <person name="Bouchier C."/>
            <person name="Loux V."/>
            <person name="Ma L."/>
            <person name="Creno S."/>
            <person name="Bizet C."/>
            <person name="Clermont D."/>
        </authorList>
    </citation>
    <scope>NUCLEOTIDE SEQUENCE [LARGE SCALE GENOMIC DNA]</scope>
    <source>
        <strain evidence="8">CRBIP 24.76T</strain>
    </source>
</reference>
<keyword evidence="4" id="KW-1133">Transmembrane helix</keyword>
<feature type="domain" description="NEAT" evidence="6">
    <location>
        <begin position="23"/>
        <end position="156"/>
    </location>
</feature>
<feature type="compositionally biased region" description="Polar residues" evidence="3">
    <location>
        <begin position="147"/>
        <end position="156"/>
    </location>
</feature>
<dbReference type="GO" id="GO:0030313">
    <property type="term" value="C:cell envelope"/>
    <property type="evidence" value="ECO:0007669"/>
    <property type="project" value="UniProtKB-SubCell"/>
</dbReference>
<evidence type="ECO:0000256" key="5">
    <source>
        <dbReference type="SAM" id="SignalP"/>
    </source>
</evidence>
<dbReference type="CDD" id="cd06920">
    <property type="entry name" value="NEAT"/>
    <property type="match status" value="1"/>
</dbReference>
<dbReference type="eggNOG" id="COG5386">
    <property type="taxonomic scope" value="Bacteria"/>
</dbReference>
<dbReference type="PATRIC" id="fig|1423790.3.peg.970"/>
<dbReference type="STRING" id="1423790.BN53_02010"/>
<feature type="region of interest" description="Disordered" evidence="3">
    <location>
        <begin position="147"/>
        <end position="185"/>
    </location>
</feature>
<evidence type="ECO:0000313" key="7">
    <source>
        <dbReference type="EMBL" id="CCI84878.1"/>
    </source>
</evidence>
<comment type="subcellular location">
    <subcellularLocation>
        <location evidence="1">Cell envelope</location>
    </subcellularLocation>
</comment>
<sequence>MKKVLKYILTLAVMATGLALFSKQTMAADVNYHTYKYHTKETSMATTYYVTPAQVEVSGGEYLVTMTIRTKKSLSPWPVKVISIDGQSPMNVTKTRHGSDYDYRYAFRSSNLNRMISSQIKIDVPNIYKATHMVSFKFDQTALPKLTTSANSSKSQTKTAKKVVTPVKQSSTKKQTSQAASPNDKQLEAIMAQAKKQSKDVKKRQMVLAEAQAKQNLKNRQANEKNQKMFYYLILGGILNLIILIVAAVFFVFGIKPAGSRGKHEEA</sequence>
<keyword evidence="4" id="KW-0472">Membrane</keyword>
<evidence type="ECO:0000256" key="1">
    <source>
        <dbReference type="ARBA" id="ARBA00004196"/>
    </source>
</evidence>
<gene>
    <name evidence="7" type="ORF">BN53_02010</name>
</gene>
<protein>
    <submittedName>
        <fullName evidence="7">Iron Transport-associated domain protein</fullName>
    </submittedName>
</protein>
<keyword evidence="8" id="KW-1185">Reference proteome</keyword>
<accession>I7LDG4</accession>
<comment type="caution">
    <text evidence="7">The sequence shown here is derived from an EMBL/GenBank/DDBJ whole genome shotgun (WGS) entry which is preliminary data.</text>
</comment>